<dbReference type="InterPro" id="IPR058240">
    <property type="entry name" value="rSAM_sf"/>
</dbReference>
<feature type="domain" description="Radical SAM core" evidence="6">
    <location>
        <begin position="13"/>
        <end position="238"/>
    </location>
</feature>
<dbReference type="Pfam" id="PF04055">
    <property type="entry name" value="Radical_SAM"/>
    <property type="match status" value="1"/>
</dbReference>
<feature type="compositionally biased region" description="Polar residues" evidence="5">
    <location>
        <begin position="283"/>
        <end position="294"/>
    </location>
</feature>
<sequence>MAIPATTPMAASRTGWDRLWLEVTRRCQLECGHCYNASGPRSSSGRMTSADWHRVVDQAADLGVRDVCVIGGEPTLYPGLATLINHAIGVGLGVEVYSNLVRISDDLWRVLAQDGVRLATSWYSDDPEQHLAITGRPTWRQTRANIDRAAELGVPLRVGMVQVLGEQRVVQARDQLRSMGVTDVSTDRARSIGRAAESGVDAFGELCGRCGDGRAAVGPDGDVWLCVMARSVSAGNVRDSALGDVLSGQAWRELRARVSRSALDDSGCKPNLDSGDCAPAETESCNPSYCNPDR</sequence>
<dbReference type="PROSITE" id="PS51918">
    <property type="entry name" value="RADICAL_SAM"/>
    <property type="match status" value="1"/>
</dbReference>
<comment type="caution">
    <text evidence="7">The sequence shown here is derived from an EMBL/GenBank/DDBJ whole genome shotgun (WGS) entry which is preliminary data.</text>
</comment>
<feature type="region of interest" description="Disordered" evidence="5">
    <location>
        <begin position="273"/>
        <end position="294"/>
    </location>
</feature>
<dbReference type="SFLD" id="SFLDG01386">
    <property type="entry name" value="main_SPASM_domain-containing"/>
    <property type="match status" value="1"/>
</dbReference>
<evidence type="ECO:0000256" key="5">
    <source>
        <dbReference type="SAM" id="MobiDB-lite"/>
    </source>
</evidence>
<dbReference type="CDD" id="cd01335">
    <property type="entry name" value="Radical_SAM"/>
    <property type="match status" value="1"/>
</dbReference>
<evidence type="ECO:0000256" key="1">
    <source>
        <dbReference type="ARBA" id="ARBA00022691"/>
    </source>
</evidence>
<evidence type="ECO:0000256" key="3">
    <source>
        <dbReference type="ARBA" id="ARBA00023004"/>
    </source>
</evidence>
<evidence type="ECO:0000313" key="7">
    <source>
        <dbReference type="EMBL" id="RMI45119.1"/>
    </source>
</evidence>
<keyword evidence="3" id="KW-0408">Iron</keyword>
<gene>
    <name evidence="7" type="ORF">EBO15_11170</name>
</gene>
<evidence type="ECO:0000256" key="2">
    <source>
        <dbReference type="ARBA" id="ARBA00022723"/>
    </source>
</evidence>
<dbReference type="Proteomes" id="UP000282674">
    <property type="component" value="Unassembled WGS sequence"/>
</dbReference>
<dbReference type="PANTHER" id="PTHR11228">
    <property type="entry name" value="RADICAL SAM DOMAIN PROTEIN"/>
    <property type="match status" value="1"/>
</dbReference>
<dbReference type="SFLD" id="SFLDS00029">
    <property type="entry name" value="Radical_SAM"/>
    <property type="match status" value="1"/>
</dbReference>
<dbReference type="InterPro" id="IPR013785">
    <property type="entry name" value="Aldolase_TIM"/>
</dbReference>
<keyword evidence="4" id="KW-0411">Iron-sulfur</keyword>
<proteinExistence type="predicted"/>
<keyword evidence="1" id="KW-0949">S-adenosyl-L-methionine</keyword>
<dbReference type="GO" id="GO:0051536">
    <property type="term" value="F:iron-sulfur cluster binding"/>
    <property type="evidence" value="ECO:0007669"/>
    <property type="project" value="UniProtKB-KW"/>
</dbReference>
<dbReference type="SFLD" id="SFLDG01216">
    <property type="entry name" value="thioether_bond_formation_requi"/>
    <property type="match status" value="1"/>
</dbReference>
<dbReference type="PANTHER" id="PTHR11228:SF7">
    <property type="entry name" value="PQQA PEPTIDE CYCLASE"/>
    <property type="match status" value="1"/>
</dbReference>
<evidence type="ECO:0000313" key="8">
    <source>
        <dbReference type="Proteomes" id="UP000282674"/>
    </source>
</evidence>
<dbReference type="InterPro" id="IPR007197">
    <property type="entry name" value="rSAM"/>
</dbReference>
<dbReference type="RefSeq" id="WP_122194262.1">
    <property type="nucleotide sequence ID" value="NZ_JBHSKC010000001.1"/>
</dbReference>
<dbReference type="InterPro" id="IPR023885">
    <property type="entry name" value="4Fe4S-binding_SPASM_dom"/>
</dbReference>
<name>A0A3M2M6N5_9ACTN</name>
<dbReference type="GO" id="GO:0046872">
    <property type="term" value="F:metal ion binding"/>
    <property type="evidence" value="ECO:0007669"/>
    <property type="project" value="UniProtKB-KW"/>
</dbReference>
<dbReference type="GO" id="GO:0003824">
    <property type="term" value="F:catalytic activity"/>
    <property type="evidence" value="ECO:0007669"/>
    <property type="project" value="InterPro"/>
</dbReference>
<evidence type="ECO:0000256" key="4">
    <source>
        <dbReference type="ARBA" id="ARBA00023014"/>
    </source>
</evidence>
<dbReference type="EMBL" id="RFFG01000015">
    <property type="protein sequence ID" value="RMI45119.1"/>
    <property type="molecule type" value="Genomic_DNA"/>
</dbReference>
<dbReference type="InterPro" id="IPR050377">
    <property type="entry name" value="Radical_SAM_PqqE_MftC-like"/>
</dbReference>
<dbReference type="AlphaFoldDB" id="A0A3M2M6N5"/>
<accession>A0A3M2M6N5</accession>
<evidence type="ECO:0000259" key="6">
    <source>
        <dbReference type="PROSITE" id="PS51918"/>
    </source>
</evidence>
<organism evidence="7 8">
    <name type="scientific">Actinomadura harenae</name>
    <dbReference type="NCBI Taxonomy" id="2483351"/>
    <lineage>
        <taxon>Bacteria</taxon>
        <taxon>Bacillati</taxon>
        <taxon>Actinomycetota</taxon>
        <taxon>Actinomycetes</taxon>
        <taxon>Streptosporangiales</taxon>
        <taxon>Thermomonosporaceae</taxon>
        <taxon>Actinomadura</taxon>
    </lineage>
</organism>
<dbReference type="SFLD" id="SFLDF00365">
    <property type="entry name" value="thuricin_CD_(TrnCD-like)"/>
    <property type="match status" value="1"/>
</dbReference>
<dbReference type="Gene3D" id="3.20.20.70">
    <property type="entry name" value="Aldolase class I"/>
    <property type="match status" value="1"/>
</dbReference>
<dbReference type="Pfam" id="PF13186">
    <property type="entry name" value="SPASM"/>
    <property type="match status" value="1"/>
</dbReference>
<protein>
    <submittedName>
        <fullName evidence="7">Radical SAM protein</fullName>
    </submittedName>
</protein>
<dbReference type="SFLD" id="SFLDG01067">
    <property type="entry name" value="SPASM/twitch_domain_containing"/>
    <property type="match status" value="1"/>
</dbReference>
<keyword evidence="2" id="KW-0479">Metal-binding</keyword>
<dbReference type="OrthoDB" id="9782387at2"/>
<reference evidence="7 8" key="1">
    <citation type="submission" date="2018-10" db="EMBL/GenBank/DDBJ databases">
        <title>Isolation from soil.</title>
        <authorList>
            <person name="Hu J."/>
        </authorList>
    </citation>
    <scope>NUCLEOTIDE SEQUENCE [LARGE SCALE GENOMIC DNA]</scope>
    <source>
        <strain evidence="7 8">NEAU-Ht49</strain>
    </source>
</reference>
<dbReference type="CDD" id="cd21109">
    <property type="entry name" value="SPASM"/>
    <property type="match status" value="1"/>
</dbReference>
<dbReference type="SUPFAM" id="SSF102114">
    <property type="entry name" value="Radical SAM enzymes"/>
    <property type="match status" value="1"/>
</dbReference>
<keyword evidence="8" id="KW-1185">Reference proteome</keyword>